<evidence type="ECO:0000313" key="2">
    <source>
        <dbReference type="Proteomes" id="UP000580250"/>
    </source>
</evidence>
<sequence length="61" mass="7366">MLYKTMKNQNFRKFVMRPRLTCGWCVAYIFYFCGQHLRTNPQIDFLKLFASPDLIFNTSHI</sequence>
<dbReference type="EMBL" id="CAJEWN010000066">
    <property type="protein sequence ID" value="CAD2157583.1"/>
    <property type="molecule type" value="Genomic_DNA"/>
</dbReference>
<dbReference type="AlphaFoldDB" id="A0A6V7UGE5"/>
<dbReference type="Proteomes" id="UP000580250">
    <property type="component" value="Unassembled WGS sequence"/>
</dbReference>
<protein>
    <submittedName>
        <fullName evidence="1">Uncharacterized protein</fullName>
    </submittedName>
</protein>
<name>A0A6V7UGE5_MELEN</name>
<comment type="caution">
    <text evidence="1">The sequence shown here is derived from an EMBL/GenBank/DDBJ whole genome shotgun (WGS) entry which is preliminary data.</text>
</comment>
<proteinExistence type="predicted"/>
<evidence type="ECO:0000313" key="1">
    <source>
        <dbReference type="EMBL" id="CAD2157583.1"/>
    </source>
</evidence>
<accession>A0A6V7UGE5</accession>
<organism evidence="1 2">
    <name type="scientific">Meloidogyne enterolobii</name>
    <name type="common">Root-knot nematode worm</name>
    <name type="synonym">Meloidogyne mayaguensis</name>
    <dbReference type="NCBI Taxonomy" id="390850"/>
    <lineage>
        <taxon>Eukaryota</taxon>
        <taxon>Metazoa</taxon>
        <taxon>Ecdysozoa</taxon>
        <taxon>Nematoda</taxon>
        <taxon>Chromadorea</taxon>
        <taxon>Rhabditida</taxon>
        <taxon>Tylenchina</taxon>
        <taxon>Tylenchomorpha</taxon>
        <taxon>Tylenchoidea</taxon>
        <taxon>Meloidogynidae</taxon>
        <taxon>Meloidogyninae</taxon>
        <taxon>Meloidogyne</taxon>
    </lineage>
</organism>
<gene>
    <name evidence="1" type="ORF">MENT_LOCUS12702</name>
</gene>
<reference evidence="1 2" key="1">
    <citation type="submission" date="2020-08" db="EMBL/GenBank/DDBJ databases">
        <authorList>
            <person name="Koutsovoulos G."/>
            <person name="Danchin GJ E."/>
        </authorList>
    </citation>
    <scope>NUCLEOTIDE SEQUENCE [LARGE SCALE GENOMIC DNA]</scope>
</reference>